<evidence type="ECO:0000313" key="2">
    <source>
        <dbReference type="EMBL" id="TWB20878.1"/>
    </source>
</evidence>
<name>A0A560FH12_9PROT</name>
<organism evidence="2 3">
    <name type="scientific">Nitrospirillum amazonense</name>
    <dbReference type="NCBI Taxonomy" id="28077"/>
    <lineage>
        <taxon>Bacteria</taxon>
        <taxon>Pseudomonadati</taxon>
        <taxon>Pseudomonadota</taxon>
        <taxon>Alphaproteobacteria</taxon>
        <taxon>Rhodospirillales</taxon>
        <taxon>Azospirillaceae</taxon>
        <taxon>Nitrospirillum</taxon>
    </lineage>
</organism>
<keyword evidence="1" id="KW-1133">Transmembrane helix</keyword>
<gene>
    <name evidence="2" type="ORF">FBZ89_106282</name>
</gene>
<comment type="caution">
    <text evidence="2">The sequence shown here is derived from an EMBL/GenBank/DDBJ whole genome shotgun (WGS) entry which is preliminary data.</text>
</comment>
<dbReference type="InterPro" id="IPR009325">
    <property type="entry name" value="DUF983"/>
</dbReference>
<dbReference type="EMBL" id="VITN01000006">
    <property type="protein sequence ID" value="TWB20878.1"/>
    <property type="molecule type" value="Genomic_DNA"/>
</dbReference>
<keyword evidence="1" id="KW-0812">Transmembrane</keyword>
<dbReference type="Proteomes" id="UP000319859">
    <property type="component" value="Unassembled WGS sequence"/>
</dbReference>
<dbReference type="OrthoDB" id="9799456at2"/>
<feature type="transmembrane region" description="Helical" evidence="1">
    <location>
        <begin position="131"/>
        <end position="152"/>
    </location>
</feature>
<keyword evidence="1" id="KW-0472">Membrane</keyword>
<feature type="transmembrane region" description="Helical" evidence="1">
    <location>
        <begin position="94"/>
        <end position="111"/>
    </location>
</feature>
<proteinExistence type="predicted"/>
<evidence type="ECO:0000313" key="3">
    <source>
        <dbReference type="Proteomes" id="UP000319859"/>
    </source>
</evidence>
<dbReference type="AlphaFoldDB" id="A0A560FH12"/>
<reference evidence="2 3" key="1">
    <citation type="submission" date="2019-06" db="EMBL/GenBank/DDBJ databases">
        <title>Genomic Encyclopedia of Type Strains, Phase IV (KMG-V): Genome sequencing to study the core and pangenomes of soil and plant-associated prokaryotes.</title>
        <authorList>
            <person name="Whitman W."/>
        </authorList>
    </citation>
    <scope>NUCLEOTIDE SEQUENCE [LARGE SCALE GENOMIC DNA]</scope>
    <source>
        <strain evidence="2 3">BR 11880</strain>
    </source>
</reference>
<evidence type="ECO:0000256" key="1">
    <source>
        <dbReference type="SAM" id="Phobius"/>
    </source>
</evidence>
<protein>
    <submittedName>
        <fullName evidence="2">Uncharacterized protein (DUF983 family)</fullName>
    </submittedName>
</protein>
<accession>A0A560FH12</accession>
<dbReference type="SUPFAM" id="SSF57783">
    <property type="entry name" value="Zinc beta-ribbon"/>
    <property type="match status" value="1"/>
</dbReference>
<dbReference type="Pfam" id="PF06170">
    <property type="entry name" value="DUF983"/>
    <property type="match status" value="1"/>
</dbReference>
<sequence>MTTDPVPSDERSPTRGVGHEARVALMEETMTDTHEEIIAPPKGMAGTAMMRGIRRCCPNCGAHTLFTGYTKVAPVCTNCGLELGKFRADDAPPYFTIFVVGHIVVGAALAVEQNFHPALWVHAALWGPLTIGLSLALLPLFKGAVIGVQWAMGIRG</sequence>